<accession>A0A4Y5YHC7</accession>
<evidence type="ECO:0000313" key="2">
    <source>
        <dbReference type="EMBL" id="QDE32015.1"/>
    </source>
</evidence>
<dbReference type="KEGG" id="spol:FH971_14225"/>
<dbReference type="Proteomes" id="UP000319809">
    <property type="component" value="Chromosome"/>
</dbReference>
<feature type="chain" id="PRO_5021448299" evidence="1">
    <location>
        <begin position="22"/>
        <end position="222"/>
    </location>
</feature>
<dbReference type="RefSeq" id="WP_140234764.1">
    <property type="nucleotide sequence ID" value="NZ_CP041036.1"/>
</dbReference>
<evidence type="ECO:0000256" key="1">
    <source>
        <dbReference type="SAM" id="SignalP"/>
    </source>
</evidence>
<gene>
    <name evidence="2" type="ORF">FH971_14225</name>
</gene>
<keyword evidence="1" id="KW-0732">Signal</keyword>
<name>A0A4Y5YHC7_9GAMM</name>
<sequence>MNMIIKPLAILLLLCIPNLQAHEIWLIKTDNNQVQLFLGEPGEPDEGDKISGLKNTKIYTNSITNSLPIVQHQTHWTADVTQDGDVRATVDDLWQPWDMEKVPAWQFWKSTKQQAAKLFAKAGRNDTQGKAEFEFVPVSAQSNSFTLIYQDNPVKDHAVVILTPNKTQIKLTTDEQGKITVSTDFTGLYVMSSDYPVDGETVIAGHHVDSTFNITSISFWVN</sequence>
<reference evidence="2 3" key="1">
    <citation type="submission" date="2019-06" db="EMBL/GenBank/DDBJ databases">
        <title>The genome of Shewanella sp. SM1901.</title>
        <authorList>
            <person name="Cha Q."/>
        </authorList>
    </citation>
    <scope>NUCLEOTIDE SEQUENCE [LARGE SCALE GENOMIC DNA]</scope>
    <source>
        <strain evidence="2 3">SM1901</strain>
    </source>
</reference>
<organism evidence="2 3">
    <name type="scientific">Shewanella polaris</name>
    <dbReference type="NCBI Taxonomy" id="2588449"/>
    <lineage>
        <taxon>Bacteria</taxon>
        <taxon>Pseudomonadati</taxon>
        <taxon>Pseudomonadota</taxon>
        <taxon>Gammaproteobacteria</taxon>
        <taxon>Alteromonadales</taxon>
        <taxon>Shewanellaceae</taxon>
        <taxon>Shewanella</taxon>
    </lineage>
</organism>
<proteinExistence type="predicted"/>
<protein>
    <submittedName>
        <fullName evidence="2">DUF4198 domain-containing protein</fullName>
    </submittedName>
</protein>
<dbReference type="EMBL" id="CP041036">
    <property type="protein sequence ID" value="QDE32015.1"/>
    <property type="molecule type" value="Genomic_DNA"/>
</dbReference>
<keyword evidence="3" id="KW-1185">Reference proteome</keyword>
<evidence type="ECO:0000313" key="3">
    <source>
        <dbReference type="Proteomes" id="UP000319809"/>
    </source>
</evidence>
<feature type="signal peptide" evidence="1">
    <location>
        <begin position="1"/>
        <end position="21"/>
    </location>
</feature>
<dbReference type="AlphaFoldDB" id="A0A4Y5YHC7"/>